<accession>A0ACB8RBD2</accession>
<gene>
    <name evidence="1" type="ORF">FA95DRAFT_694855</name>
</gene>
<protein>
    <submittedName>
        <fullName evidence="1">Class II peroxidase</fullName>
    </submittedName>
</protein>
<dbReference type="EMBL" id="MU276123">
    <property type="protein sequence ID" value="KAI0041434.1"/>
    <property type="molecule type" value="Genomic_DNA"/>
</dbReference>
<keyword evidence="1" id="KW-0560">Oxidoreductase</keyword>
<evidence type="ECO:0000313" key="1">
    <source>
        <dbReference type="EMBL" id="KAI0041434.1"/>
    </source>
</evidence>
<name>A0ACB8RBD2_9AGAM</name>
<dbReference type="Proteomes" id="UP000814033">
    <property type="component" value="Unassembled WGS sequence"/>
</dbReference>
<reference evidence="1" key="2">
    <citation type="journal article" date="2022" name="New Phytol.">
        <title>Evolutionary transition to the ectomycorrhizal habit in the genomes of a hyperdiverse lineage of mushroom-forming fungi.</title>
        <authorList>
            <person name="Looney B."/>
            <person name="Miyauchi S."/>
            <person name="Morin E."/>
            <person name="Drula E."/>
            <person name="Courty P.E."/>
            <person name="Kohler A."/>
            <person name="Kuo A."/>
            <person name="LaButti K."/>
            <person name="Pangilinan J."/>
            <person name="Lipzen A."/>
            <person name="Riley R."/>
            <person name="Andreopoulos W."/>
            <person name="He G."/>
            <person name="Johnson J."/>
            <person name="Nolan M."/>
            <person name="Tritt A."/>
            <person name="Barry K.W."/>
            <person name="Grigoriev I.V."/>
            <person name="Nagy L.G."/>
            <person name="Hibbett D."/>
            <person name="Henrissat B."/>
            <person name="Matheny P.B."/>
            <person name="Labbe J."/>
            <person name="Martin F.M."/>
        </authorList>
    </citation>
    <scope>NUCLEOTIDE SEQUENCE</scope>
    <source>
        <strain evidence="1">FP105234-sp</strain>
    </source>
</reference>
<sequence>MLVADRIPPHLILVKLAAAAVVLTFFGVSDVLGATVPKASPRGACDALADARCCKWLNIAEDLQANLFEHSCDEDALEAIRLAFHDGIGRSRAMEWNQTFWGGADGSILKFSDIELAYPENHAVDDIVHALKPFAEAHAVGYGDLVQFAAAVGTSNCPGAPRLRFLAGRRDALTAAPASLVPSPAAPASDILLRMHDAGFTSDDLVALLAAHSVGRQRTLDPTAGGLPLDSTPEAFDTQFYLDVLLAGTRFPGNGSHYGEARSPLETQFRLISDAEVARHPLTACAWQSFINRQDKMMDAFRDAMLKLSVNGQDLARLVDCSEVIPPAPLQYWTKPIAYPPGTGPADVDRTCFDAPFPSLSASSRNS</sequence>
<proteinExistence type="predicted"/>
<evidence type="ECO:0000313" key="2">
    <source>
        <dbReference type="Proteomes" id="UP000814033"/>
    </source>
</evidence>
<keyword evidence="2" id="KW-1185">Reference proteome</keyword>
<comment type="caution">
    <text evidence="1">The sequence shown here is derived from an EMBL/GenBank/DDBJ whole genome shotgun (WGS) entry which is preliminary data.</text>
</comment>
<reference evidence="1" key="1">
    <citation type="submission" date="2021-02" db="EMBL/GenBank/DDBJ databases">
        <authorList>
            <consortium name="DOE Joint Genome Institute"/>
            <person name="Ahrendt S."/>
            <person name="Looney B.P."/>
            <person name="Miyauchi S."/>
            <person name="Morin E."/>
            <person name="Drula E."/>
            <person name="Courty P.E."/>
            <person name="Chicoki N."/>
            <person name="Fauchery L."/>
            <person name="Kohler A."/>
            <person name="Kuo A."/>
            <person name="Labutti K."/>
            <person name="Pangilinan J."/>
            <person name="Lipzen A."/>
            <person name="Riley R."/>
            <person name="Andreopoulos W."/>
            <person name="He G."/>
            <person name="Johnson J."/>
            <person name="Barry K.W."/>
            <person name="Grigoriev I.V."/>
            <person name="Nagy L."/>
            <person name="Hibbett D."/>
            <person name="Henrissat B."/>
            <person name="Matheny P.B."/>
            <person name="Labbe J."/>
            <person name="Martin F."/>
        </authorList>
    </citation>
    <scope>NUCLEOTIDE SEQUENCE</scope>
    <source>
        <strain evidence="1">FP105234-sp</strain>
    </source>
</reference>
<keyword evidence="1" id="KW-0575">Peroxidase</keyword>
<organism evidence="1 2">
    <name type="scientific">Auriscalpium vulgare</name>
    <dbReference type="NCBI Taxonomy" id="40419"/>
    <lineage>
        <taxon>Eukaryota</taxon>
        <taxon>Fungi</taxon>
        <taxon>Dikarya</taxon>
        <taxon>Basidiomycota</taxon>
        <taxon>Agaricomycotina</taxon>
        <taxon>Agaricomycetes</taxon>
        <taxon>Russulales</taxon>
        <taxon>Auriscalpiaceae</taxon>
        <taxon>Auriscalpium</taxon>
    </lineage>
</organism>